<evidence type="ECO:0000313" key="9">
    <source>
        <dbReference type="Proteomes" id="UP000050580"/>
    </source>
</evidence>
<keyword evidence="9" id="KW-1185">Reference proteome</keyword>
<dbReference type="EC" id="2.6.1.-" evidence="6"/>
<name>A0A0U1PZP4_9BURK</name>
<gene>
    <name evidence="8" type="ORF">AAV94_07405</name>
</gene>
<protein>
    <recommendedName>
        <fullName evidence="6">Aminotransferase</fullName>
        <ecNumber evidence="6">2.6.1.-</ecNumber>
    </recommendedName>
</protein>
<keyword evidence="4 6" id="KW-0808">Transferase</keyword>
<dbReference type="Proteomes" id="UP000050580">
    <property type="component" value="Unassembled WGS sequence"/>
</dbReference>
<dbReference type="SUPFAM" id="SSF53383">
    <property type="entry name" value="PLP-dependent transferases"/>
    <property type="match status" value="1"/>
</dbReference>
<evidence type="ECO:0000256" key="6">
    <source>
        <dbReference type="RuleBase" id="RU000481"/>
    </source>
</evidence>
<evidence type="ECO:0000256" key="4">
    <source>
        <dbReference type="ARBA" id="ARBA00022679"/>
    </source>
</evidence>
<dbReference type="InterPro" id="IPR004838">
    <property type="entry name" value="NHTrfase_class1_PyrdxlP-BS"/>
</dbReference>
<reference evidence="8 9" key="1">
    <citation type="submission" date="2015-05" db="EMBL/GenBank/DDBJ databases">
        <title>Draft genome sequence of Lampropedia sp. CT6, isolated from the microbial mat of a hot water spring, located at Manikaran, India.</title>
        <authorList>
            <person name="Tripathi C."/>
            <person name="Rani P."/>
            <person name="Mahato N.K."/>
            <person name="Lal R."/>
        </authorList>
    </citation>
    <scope>NUCLEOTIDE SEQUENCE [LARGE SCALE GENOMIC DNA]</scope>
    <source>
        <strain evidence="8 9">CT6</strain>
    </source>
</reference>
<dbReference type="NCBIfam" id="NF005601">
    <property type="entry name" value="PRK07337.1"/>
    <property type="match status" value="1"/>
</dbReference>
<dbReference type="Gene3D" id="3.40.640.10">
    <property type="entry name" value="Type I PLP-dependent aspartate aminotransferase-like (Major domain)"/>
    <property type="match status" value="1"/>
</dbReference>
<sequence>MPSDLPFRLSERAQRTHPFYAMEVSKAAAQLVASQGDAPPMRQLNIGEPDFTAPPLVQEAAIAAIAQGHTQYTQALGLPALRERISQWYADRFGVAVAPERIIITAGASAALHLACLALLQPGDSVLLPDPGYPCNQQFVQVAGARAVHVPVEAADRFQLTAAQVQAHWQADTRGVLLASPANPTGTSMTAEAMAAIHAAVRARGGVTMVDEIYLGLSYDRAFGQTALALGEDIVSINSFSKYFNMTGWRLGWLVVPEALVAPIERLCQNLFICPSTIAQHAALACFHPESLAEYERRRALFGERLALFTAPLAAMGLQVPVQPDGAFYVWADCRDAAHRLGVQGSWEFAFALLERARIAIAPGKDFGPQGAQNFVRFSVATSRDNLEDALTRMQALLG</sequence>
<comment type="caution">
    <text evidence="8">The sequence shown here is derived from an EMBL/GenBank/DDBJ whole genome shotgun (WGS) entry which is preliminary data.</text>
</comment>
<dbReference type="PROSITE" id="PS00105">
    <property type="entry name" value="AA_TRANSFER_CLASS_1"/>
    <property type="match status" value="1"/>
</dbReference>
<dbReference type="InterPro" id="IPR015424">
    <property type="entry name" value="PyrdxlP-dep_Trfase"/>
</dbReference>
<evidence type="ECO:0000256" key="2">
    <source>
        <dbReference type="ARBA" id="ARBA00007441"/>
    </source>
</evidence>
<dbReference type="AlphaFoldDB" id="A0A0U1PZP4"/>
<dbReference type="CDD" id="cd00609">
    <property type="entry name" value="AAT_like"/>
    <property type="match status" value="1"/>
</dbReference>
<dbReference type="InterPro" id="IPR004839">
    <property type="entry name" value="Aminotransferase_I/II_large"/>
</dbReference>
<accession>A0A0U1PZP4</accession>
<dbReference type="InterPro" id="IPR050596">
    <property type="entry name" value="AspAT/PAT-like"/>
</dbReference>
<dbReference type="GO" id="GO:0008483">
    <property type="term" value="F:transaminase activity"/>
    <property type="evidence" value="ECO:0007669"/>
    <property type="project" value="UniProtKB-KW"/>
</dbReference>
<organism evidence="8 9">
    <name type="scientific">Lampropedia cohaerens</name>
    <dbReference type="NCBI Taxonomy" id="1610491"/>
    <lineage>
        <taxon>Bacteria</taxon>
        <taxon>Pseudomonadati</taxon>
        <taxon>Pseudomonadota</taxon>
        <taxon>Betaproteobacteria</taxon>
        <taxon>Burkholderiales</taxon>
        <taxon>Comamonadaceae</taxon>
        <taxon>Lampropedia</taxon>
    </lineage>
</organism>
<dbReference type="STRING" id="1610491.AAV94_07405"/>
<evidence type="ECO:0000256" key="3">
    <source>
        <dbReference type="ARBA" id="ARBA00022576"/>
    </source>
</evidence>
<keyword evidence="5" id="KW-0663">Pyridoxal phosphate</keyword>
<evidence type="ECO:0000256" key="5">
    <source>
        <dbReference type="ARBA" id="ARBA00022898"/>
    </source>
</evidence>
<keyword evidence="3 6" id="KW-0032">Aminotransferase</keyword>
<dbReference type="GO" id="GO:0006520">
    <property type="term" value="P:amino acid metabolic process"/>
    <property type="evidence" value="ECO:0007669"/>
    <property type="project" value="InterPro"/>
</dbReference>
<evidence type="ECO:0000313" key="8">
    <source>
        <dbReference type="EMBL" id="KKW67989.1"/>
    </source>
</evidence>
<proteinExistence type="inferred from homology"/>
<dbReference type="PANTHER" id="PTHR46383">
    <property type="entry name" value="ASPARTATE AMINOTRANSFERASE"/>
    <property type="match status" value="1"/>
</dbReference>
<dbReference type="PANTHER" id="PTHR46383:SF2">
    <property type="entry name" value="AMINOTRANSFERASE"/>
    <property type="match status" value="1"/>
</dbReference>
<dbReference type="EMBL" id="LBNQ01000023">
    <property type="protein sequence ID" value="KKW67989.1"/>
    <property type="molecule type" value="Genomic_DNA"/>
</dbReference>
<dbReference type="RefSeq" id="WP_046741691.1">
    <property type="nucleotide sequence ID" value="NZ_LBNQ01000023.1"/>
</dbReference>
<dbReference type="OrthoDB" id="9803354at2"/>
<comment type="cofactor">
    <cofactor evidence="1 6">
        <name>pyridoxal 5'-phosphate</name>
        <dbReference type="ChEBI" id="CHEBI:597326"/>
    </cofactor>
</comment>
<evidence type="ECO:0000256" key="1">
    <source>
        <dbReference type="ARBA" id="ARBA00001933"/>
    </source>
</evidence>
<dbReference type="InterPro" id="IPR015421">
    <property type="entry name" value="PyrdxlP-dep_Trfase_major"/>
</dbReference>
<evidence type="ECO:0000259" key="7">
    <source>
        <dbReference type="Pfam" id="PF00155"/>
    </source>
</evidence>
<dbReference type="Pfam" id="PF00155">
    <property type="entry name" value="Aminotran_1_2"/>
    <property type="match status" value="1"/>
</dbReference>
<feature type="domain" description="Aminotransferase class I/classII large" evidence="7">
    <location>
        <begin position="43"/>
        <end position="393"/>
    </location>
</feature>
<comment type="similarity">
    <text evidence="2 6">Belongs to the class-I pyridoxal-phosphate-dependent aminotransferase family.</text>
</comment>
<dbReference type="GO" id="GO:0030170">
    <property type="term" value="F:pyridoxal phosphate binding"/>
    <property type="evidence" value="ECO:0007669"/>
    <property type="project" value="InterPro"/>
</dbReference>